<gene>
    <name evidence="7" type="ORF">EVOR1521_LOCUS11617</name>
</gene>
<comment type="similarity">
    <text evidence="3">Belongs to the metallophosphoesterase superfamily. Purple acid phosphatase family.</text>
</comment>
<keyword evidence="3" id="KW-0378">Hydrolase</keyword>
<evidence type="ECO:0000313" key="7">
    <source>
        <dbReference type="EMBL" id="CAJ1384847.1"/>
    </source>
</evidence>
<evidence type="ECO:0000256" key="2">
    <source>
        <dbReference type="ARBA" id="ARBA00023180"/>
    </source>
</evidence>
<organism evidence="7 8">
    <name type="scientific">Effrenium voratum</name>
    <dbReference type="NCBI Taxonomy" id="2562239"/>
    <lineage>
        <taxon>Eukaryota</taxon>
        <taxon>Sar</taxon>
        <taxon>Alveolata</taxon>
        <taxon>Dinophyceae</taxon>
        <taxon>Suessiales</taxon>
        <taxon>Symbiodiniaceae</taxon>
        <taxon>Effrenium</taxon>
    </lineage>
</organism>
<evidence type="ECO:0000256" key="3">
    <source>
        <dbReference type="RuleBase" id="RU361203"/>
    </source>
</evidence>
<dbReference type="PANTHER" id="PTHR45867">
    <property type="entry name" value="PURPLE ACID PHOSPHATASE"/>
    <property type="match status" value="1"/>
</dbReference>
<keyword evidence="8" id="KW-1185">Reference proteome</keyword>
<evidence type="ECO:0000259" key="5">
    <source>
        <dbReference type="Pfam" id="PF14008"/>
    </source>
</evidence>
<name>A0AA36ICL6_9DINO</name>
<proteinExistence type="inferred from homology"/>
<dbReference type="GO" id="GO:0046872">
    <property type="term" value="F:metal ion binding"/>
    <property type="evidence" value="ECO:0007669"/>
    <property type="project" value="InterPro"/>
</dbReference>
<dbReference type="PANTHER" id="PTHR45867:SF3">
    <property type="entry name" value="ACID PHOSPHATASE TYPE 7"/>
    <property type="match status" value="1"/>
</dbReference>
<feature type="domain" description="Purple acid phosphatase C-terminal" evidence="5">
    <location>
        <begin position="417"/>
        <end position="473"/>
    </location>
</feature>
<protein>
    <recommendedName>
        <fullName evidence="3">Purple acid phosphatase</fullName>
        <ecNumber evidence="3">3.1.3.2</ecNumber>
    </recommendedName>
</protein>
<reference evidence="7" key="1">
    <citation type="submission" date="2023-08" db="EMBL/GenBank/DDBJ databases">
        <authorList>
            <person name="Chen Y."/>
            <person name="Shah S."/>
            <person name="Dougan E. K."/>
            <person name="Thang M."/>
            <person name="Chan C."/>
        </authorList>
    </citation>
    <scope>NUCLEOTIDE SEQUENCE</scope>
</reference>
<dbReference type="CDD" id="cd00839">
    <property type="entry name" value="MPP_PAPs"/>
    <property type="match status" value="1"/>
</dbReference>
<evidence type="ECO:0000256" key="1">
    <source>
        <dbReference type="ARBA" id="ARBA00022729"/>
    </source>
</evidence>
<dbReference type="SUPFAM" id="SSF56300">
    <property type="entry name" value="Metallo-dependent phosphatases"/>
    <property type="match status" value="1"/>
</dbReference>
<dbReference type="Proteomes" id="UP001178507">
    <property type="component" value="Unassembled WGS sequence"/>
</dbReference>
<dbReference type="InterPro" id="IPR041792">
    <property type="entry name" value="MPP_PAP"/>
</dbReference>
<keyword evidence="1" id="KW-0732">Signal</keyword>
<dbReference type="InterPro" id="IPR029052">
    <property type="entry name" value="Metallo-depent_PP-like"/>
</dbReference>
<dbReference type="Pfam" id="PF16656">
    <property type="entry name" value="Pur_ac_phosph_N"/>
    <property type="match status" value="1"/>
</dbReference>
<dbReference type="SUPFAM" id="SSF49363">
    <property type="entry name" value="Purple acid phosphatase, N-terminal domain"/>
    <property type="match status" value="1"/>
</dbReference>
<keyword evidence="2" id="KW-0325">Glycoprotein</keyword>
<dbReference type="GO" id="GO:0003993">
    <property type="term" value="F:acid phosphatase activity"/>
    <property type="evidence" value="ECO:0007669"/>
    <property type="project" value="UniProtKB-EC"/>
</dbReference>
<dbReference type="Gene3D" id="3.60.21.10">
    <property type="match status" value="1"/>
</dbReference>
<sequence length="1057" mass="115345">MITTHHNSIQCIVLSCLSPIKGQISSASITSQDPNAMWALLGLLHLAAGDTPYQQPEQIHIGLGLAPGEMTVHWSTIQESFLRKLSPYCPGDSFVMYGLAKDELNRTAAGSHFLFQDYGDERRNFTMHIATMTDLLPNRLYYYIVGGNATGWSAAMHFKSAPVSRSDVQAALPMTYAVFGDQGDYNGQTLPSLQMAARNGELDMVLHVGDMAYDFDSDNGRNGDAWMRDIEPLAATVPYMVSMGNHEASQNFNHYTQRFRNMPSNSGSISLPEFGTVPNNWWYSWNHGLIHFLTVSTEVYFNYPNMVAEQYVWLEHDLAAVNRSETPWLIVHGHRPLYCSCDTDCDADATIIRMGISYPDGTFKHGLEELFYKYGVDLYLAGHEHDYERMFDVSPRYDPATPWLSGVTTQSTVDPPATTYIITGSAGNVEDHEPFTRPAPSRSAKRLNTYGWSRMTVHNASHLLWQQLQTDSGAPPDTWGQVVDEVWVVQRHHGPFNQHPRQNLREKGLVGLPEKGRWQYTKRSAVSDQFDCLFAMLLSASLRRSVAKGAWGAEATGFTAAWHLGQEKTAEVITAASKAMVTEENEVPSGTLHESVLSAARGLHLSKVQVERLSVAMASLDHKIYARLLQVLKATAAPQQHSTAEKVAEVVSATANANFTWEQVADAAAAAAQKLTEGATTTLPLQGLAEATMPWGPEAMAAVVAAAGDESPRSQLVIADMFRAARESASQPMWSSGERAFGSEAERVAGVVRDAIYDSSIPEQEKRAIVEAVAEAATVAEKPGYLFNGTEGMDPNLQRDLLALSRAARSAGFSDHEVARFKVQWQGMTPQQRGVAKHSLDALVGRQRGNSSTEKVAAVVKALENAGLQDTEEATYASWALRSAKGETQEAMPGRTALEQSVEDAKSAGLSGPQLAAMVKAVAALSPEERQQVVAAWAAVAGKSESHMTMISDCHRWKPPCSLACCGARRAIDQSNRTTAMGFTQRQSGDSEKQVLEELSVVAYSAIKAGLRPDLLEKADGMAQQMSPYGQMKASAAILQWAQDQDNSASGEKAGGS</sequence>
<comment type="caution">
    <text evidence="7">The sequence shown here is derived from an EMBL/GenBank/DDBJ whole genome shotgun (WGS) entry which is preliminary data.</text>
</comment>
<dbReference type="AlphaFoldDB" id="A0AA36ICL6"/>
<comment type="catalytic activity">
    <reaction evidence="3">
        <text>a phosphate monoester + H2O = an alcohol + phosphate</text>
        <dbReference type="Rhea" id="RHEA:15017"/>
        <dbReference type="ChEBI" id="CHEBI:15377"/>
        <dbReference type="ChEBI" id="CHEBI:30879"/>
        <dbReference type="ChEBI" id="CHEBI:43474"/>
        <dbReference type="ChEBI" id="CHEBI:67140"/>
        <dbReference type="EC" id="3.1.3.2"/>
    </reaction>
</comment>
<dbReference type="InterPro" id="IPR008963">
    <property type="entry name" value="Purple_acid_Pase-like_N"/>
</dbReference>
<feature type="domain" description="Calcineurin-like phosphoesterase" evidence="4">
    <location>
        <begin position="175"/>
        <end position="387"/>
    </location>
</feature>
<accession>A0AA36ICL6</accession>
<dbReference type="InterPro" id="IPR004843">
    <property type="entry name" value="Calcineurin-like_PHP"/>
</dbReference>
<dbReference type="InterPro" id="IPR025733">
    <property type="entry name" value="PAPs_C"/>
</dbReference>
<dbReference type="Gene3D" id="2.60.40.380">
    <property type="entry name" value="Purple acid phosphatase-like, N-terminal"/>
    <property type="match status" value="1"/>
</dbReference>
<dbReference type="EMBL" id="CAUJNA010001160">
    <property type="protein sequence ID" value="CAJ1384847.1"/>
    <property type="molecule type" value="Genomic_DNA"/>
</dbReference>
<dbReference type="InterPro" id="IPR015914">
    <property type="entry name" value="PAPs_N"/>
</dbReference>
<evidence type="ECO:0000313" key="8">
    <source>
        <dbReference type="Proteomes" id="UP001178507"/>
    </source>
</evidence>
<feature type="domain" description="Purple acid phosphatase N-terminal" evidence="6">
    <location>
        <begin position="56"/>
        <end position="159"/>
    </location>
</feature>
<dbReference type="Pfam" id="PF14008">
    <property type="entry name" value="Metallophos_C"/>
    <property type="match status" value="1"/>
</dbReference>
<dbReference type="Pfam" id="PF00149">
    <property type="entry name" value="Metallophos"/>
    <property type="match status" value="1"/>
</dbReference>
<evidence type="ECO:0000259" key="6">
    <source>
        <dbReference type="Pfam" id="PF16656"/>
    </source>
</evidence>
<evidence type="ECO:0000259" key="4">
    <source>
        <dbReference type="Pfam" id="PF00149"/>
    </source>
</evidence>
<dbReference type="EC" id="3.1.3.2" evidence="3"/>